<evidence type="ECO:0000256" key="11">
    <source>
        <dbReference type="RuleBase" id="RU367069"/>
    </source>
</evidence>
<keyword evidence="7 11" id="KW-0560">Oxidoreductase</keyword>
<organism evidence="14 15">
    <name type="scientific">Turnera subulata</name>
    <dbReference type="NCBI Taxonomy" id="218843"/>
    <lineage>
        <taxon>Eukaryota</taxon>
        <taxon>Viridiplantae</taxon>
        <taxon>Streptophyta</taxon>
        <taxon>Embryophyta</taxon>
        <taxon>Tracheophyta</taxon>
        <taxon>Spermatophyta</taxon>
        <taxon>Magnoliopsida</taxon>
        <taxon>eudicotyledons</taxon>
        <taxon>Gunneridae</taxon>
        <taxon>Pentapetalae</taxon>
        <taxon>rosids</taxon>
        <taxon>fabids</taxon>
        <taxon>Malpighiales</taxon>
        <taxon>Passifloraceae</taxon>
        <taxon>Turnera</taxon>
    </lineage>
</organism>
<evidence type="ECO:0000313" key="14">
    <source>
        <dbReference type="EMBL" id="KAJ4847468.1"/>
    </source>
</evidence>
<feature type="non-terminal residue" evidence="14">
    <location>
        <position position="1"/>
    </location>
</feature>
<dbReference type="InterPro" id="IPR050464">
    <property type="entry name" value="Zeta_carotene_desat/Oxidored"/>
</dbReference>
<dbReference type="GO" id="GO:0004729">
    <property type="term" value="F:oxygen-dependent protoporphyrinogen oxidase activity"/>
    <property type="evidence" value="ECO:0007669"/>
    <property type="project" value="UniProtKB-UniRule"/>
</dbReference>
<accession>A0A9Q0JMR8</accession>
<evidence type="ECO:0000256" key="12">
    <source>
        <dbReference type="SAM" id="MobiDB-lite"/>
    </source>
</evidence>
<evidence type="ECO:0000313" key="15">
    <source>
        <dbReference type="Proteomes" id="UP001141552"/>
    </source>
</evidence>
<evidence type="ECO:0000256" key="2">
    <source>
        <dbReference type="ARBA" id="ARBA00005073"/>
    </source>
</evidence>
<dbReference type="PANTHER" id="PTHR42923">
    <property type="entry name" value="PROTOPORPHYRINOGEN OXIDASE"/>
    <property type="match status" value="1"/>
</dbReference>
<dbReference type="Gene3D" id="3.50.50.60">
    <property type="entry name" value="FAD/NAD(P)-binding domain"/>
    <property type="match status" value="2"/>
</dbReference>
<keyword evidence="15" id="KW-1185">Reference proteome</keyword>
<keyword evidence="8 11" id="KW-0350">Heme biosynthesis</keyword>
<reference evidence="14" key="1">
    <citation type="submission" date="2022-02" db="EMBL/GenBank/DDBJ databases">
        <authorList>
            <person name="Henning P.M."/>
            <person name="McCubbin A.G."/>
            <person name="Shore J.S."/>
        </authorList>
    </citation>
    <scope>NUCLEOTIDE SEQUENCE</scope>
    <source>
        <strain evidence="14">F60SS</strain>
        <tissue evidence="14">Leaves</tissue>
    </source>
</reference>
<protein>
    <recommendedName>
        <fullName evidence="4 11">Protoporphyrinogen oxidase</fullName>
        <ecNumber evidence="4 11">1.3.3.4</ecNumber>
    </recommendedName>
</protein>
<evidence type="ECO:0000256" key="4">
    <source>
        <dbReference type="ARBA" id="ARBA00012867"/>
    </source>
</evidence>
<dbReference type="Proteomes" id="UP001141552">
    <property type="component" value="Unassembled WGS sequence"/>
</dbReference>
<keyword evidence="9 11" id="KW-0627">Porphyrin biosynthesis</keyword>
<evidence type="ECO:0000256" key="7">
    <source>
        <dbReference type="ARBA" id="ARBA00023002"/>
    </source>
</evidence>
<dbReference type="InterPro" id="IPR004572">
    <property type="entry name" value="Protoporphyrinogen_oxidase"/>
</dbReference>
<dbReference type="OrthoDB" id="419752at2759"/>
<comment type="subcellular location">
    <subcellularLocation>
        <location evidence="11">Plastid</location>
        <location evidence="11">Chloroplast</location>
    </subcellularLocation>
</comment>
<dbReference type="GO" id="GO:0009534">
    <property type="term" value="C:chloroplast thylakoid"/>
    <property type="evidence" value="ECO:0007669"/>
    <property type="project" value="TreeGrafter"/>
</dbReference>
<evidence type="ECO:0000256" key="9">
    <source>
        <dbReference type="ARBA" id="ARBA00023244"/>
    </source>
</evidence>
<name>A0A9Q0JMR8_9ROSI</name>
<comment type="function">
    <text evidence="1 11">Catalyzes the 6-electron oxidation of protoporphyrinogen-IX to form protoporphyrin-IX.</text>
</comment>
<dbReference type="Pfam" id="PF01593">
    <property type="entry name" value="Amino_oxidase"/>
    <property type="match status" value="2"/>
</dbReference>
<dbReference type="InterPro" id="IPR036188">
    <property type="entry name" value="FAD/NAD-bd_sf"/>
</dbReference>
<keyword evidence="5 11" id="KW-0285">Flavoprotein</keyword>
<feature type="region of interest" description="Disordered" evidence="12">
    <location>
        <begin position="297"/>
        <end position="321"/>
    </location>
</feature>
<dbReference type="InterPro" id="IPR002937">
    <property type="entry name" value="Amino_oxidase"/>
</dbReference>
<comment type="similarity">
    <text evidence="3 11">Belongs to the protoporphyrinogen/coproporphyrinogen oxidase family. Protoporphyrinogen oxidase subfamily.</text>
</comment>
<dbReference type="EMBL" id="JAKUCV010001148">
    <property type="protein sequence ID" value="KAJ4847468.1"/>
    <property type="molecule type" value="Genomic_DNA"/>
</dbReference>
<keyword evidence="6 11" id="KW-0274">FAD</keyword>
<comment type="caution">
    <text evidence="14">The sequence shown here is derived from an EMBL/GenBank/DDBJ whole genome shotgun (WGS) entry which is preliminary data.</text>
</comment>
<evidence type="ECO:0000256" key="5">
    <source>
        <dbReference type="ARBA" id="ARBA00022630"/>
    </source>
</evidence>
<feature type="compositionally biased region" description="Low complexity" evidence="12">
    <location>
        <begin position="62"/>
        <end position="79"/>
    </location>
</feature>
<dbReference type="SUPFAM" id="SSF51905">
    <property type="entry name" value="FAD/NAD(P)-binding domain"/>
    <property type="match status" value="1"/>
</dbReference>
<feature type="region of interest" description="Disordered" evidence="12">
    <location>
        <begin position="62"/>
        <end position="88"/>
    </location>
</feature>
<comment type="catalytic activity">
    <reaction evidence="10 11">
        <text>protoporphyrinogen IX + 3 O2 = protoporphyrin IX + 3 H2O2</text>
        <dbReference type="Rhea" id="RHEA:25576"/>
        <dbReference type="ChEBI" id="CHEBI:15379"/>
        <dbReference type="ChEBI" id="CHEBI:16240"/>
        <dbReference type="ChEBI" id="CHEBI:57306"/>
        <dbReference type="ChEBI" id="CHEBI:57307"/>
        <dbReference type="EC" id="1.3.3.4"/>
    </reaction>
</comment>
<dbReference type="EC" id="1.3.3.4" evidence="4 11"/>
<evidence type="ECO:0000256" key="8">
    <source>
        <dbReference type="ARBA" id="ARBA00023133"/>
    </source>
</evidence>
<sequence length="516" mass="56163">KRAKQRQRINRGGATHAHTSKITFSNDFSLLRPTASLVPSLPKFATTTSHKLFKLRCSAADSSSSASSSSSSSTTATPPSNLPRPHSSSTADCVIVGGGISGLCIAQALATKHRSVAPNVIVIEARGRVGGNITTVKRDGYLWEEGPNSFQPSDAMLTIALTRFFTCSGILLWVLCLVDSGLKEDLVLGDPEAPRFVLWEGKVRPVPGKPTELPFFDLMSIGGKLRAGLGALGLRPSPPGHEESVEEFVWRNLGDEVFERLIEPFCSGVYAGDPSKLSMKAAFGKLEQTGGSIIGGSFKTIQERNKNPKPPRDPLLPKPKGQTVGSFRKGLAMLPDAIAKRLGTNVKLSWKLSGITKLDDGRYSLTYQTPEEAIREECLIDGELKGFGQLHPRSQGNYIQLFAFPQSSTTWKDFALELHWWSYQHWYCTQSELVEAVDRDLRKMLINPNTEDPLVLGVRVWPQAIPQFLVGHLDILETAKNAIKDKGLQGLFLGGNSVSGVALGRRVEGAYEAAAE</sequence>
<feature type="compositionally biased region" description="Basic and acidic residues" evidence="12">
    <location>
        <begin position="301"/>
        <end position="312"/>
    </location>
</feature>
<evidence type="ECO:0000256" key="3">
    <source>
        <dbReference type="ARBA" id="ARBA00010551"/>
    </source>
</evidence>
<feature type="domain" description="Amine oxidase" evidence="13">
    <location>
        <begin position="402"/>
        <end position="514"/>
    </location>
</feature>
<comment type="cofactor">
    <cofactor evidence="11">
        <name>FAD</name>
        <dbReference type="ChEBI" id="CHEBI:57692"/>
    </cofactor>
    <text evidence="11">Binds 1 FAD per subunit.</text>
</comment>
<gene>
    <name evidence="14" type="ORF">Tsubulata_019174</name>
</gene>
<evidence type="ECO:0000256" key="6">
    <source>
        <dbReference type="ARBA" id="ARBA00022827"/>
    </source>
</evidence>
<proteinExistence type="inferred from homology"/>
<evidence type="ECO:0000256" key="10">
    <source>
        <dbReference type="ARBA" id="ARBA00047554"/>
    </source>
</evidence>
<dbReference type="AlphaFoldDB" id="A0A9Q0JMR8"/>
<dbReference type="PANTHER" id="PTHR42923:SF3">
    <property type="entry name" value="PROTOPORPHYRINOGEN OXIDASE"/>
    <property type="match status" value="1"/>
</dbReference>
<dbReference type="GO" id="GO:0006782">
    <property type="term" value="P:protoporphyrinogen IX biosynthetic process"/>
    <property type="evidence" value="ECO:0007669"/>
    <property type="project" value="UniProtKB-UniRule"/>
</dbReference>
<feature type="domain" description="Amine oxidase" evidence="13">
    <location>
        <begin position="100"/>
        <end position="372"/>
    </location>
</feature>
<evidence type="ECO:0000259" key="13">
    <source>
        <dbReference type="Pfam" id="PF01593"/>
    </source>
</evidence>
<dbReference type="NCBIfam" id="TIGR00562">
    <property type="entry name" value="proto_IX_ox"/>
    <property type="match status" value="1"/>
</dbReference>
<comment type="pathway">
    <text evidence="2 11">Porphyrin-containing compound metabolism; protoporphyrin-IX biosynthesis; protoporphyrin-IX from protoporphyrinogen-IX: step 1/1.</text>
</comment>
<reference evidence="14" key="2">
    <citation type="journal article" date="2023" name="Plants (Basel)">
        <title>Annotation of the Turnera subulata (Passifloraceae) Draft Genome Reveals the S-Locus Evolved after the Divergence of Turneroideae from Passifloroideae in a Stepwise Manner.</title>
        <authorList>
            <person name="Henning P.M."/>
            <person name="Roalson E.H."/>
            <person name="Mir W."/>
            <person name="McCubbin A.G."/>
            <person name="Shore J.S."/>
        </authorList>
    </citation>
    <scope>NUCLEOTIDE SEQUENCE</scope>
    <source>
        <strain evidence="14">F60SS</strain>
    </source>
</reference>
<evidence type="ECO:0000256" key="1">
    <source>
        <dbReference type="ARBA" id="ARBA00002600"/>
    </source>
</evidence>